<keyword evidence="1" id="KW-1133">Transmembrane helix</keyword>
<feature type="transmembrane region" description="Helical" evidence="1">
    <location>
        <begin position="40"/>
        <end position="66"/>
    </location>
</feature>
<feature type="transmembrane region" description="Helical" evidence="1">
    <location>
        <begin position="78"/>
        <end position="101"/>
    </location>
</feature>
<sequence length="175" mass="18541">MTTASSSENSLAERKYCFRTARAGMTHVFFAAARAAKVTLIFLGSVLLSCVAATILSGLCLTLILATSRDSGTAGAFFLYYCFFSFGIGSPAFFLAGVPLLHFFPGLKHAHPYSAGIAGAAITASSMLILRLMHHSSVPFSSWDTIAVLVACPSLWAGIASCVYQRTKQLATEAI</sequence>
<name>A0AAU7P8W5_9XANT</name>
<evidence type="ECO:0000313" key="2">
    <source>
        <dbReference type="EMBL" id="XBS38127.1"/>
    </source>
</evidence>
<feature type="transmembrane region" description="Helical" evidence="1">
    <location>
        <begin position="145"/>
        <end position="164"/>
    </location>
</feature>
<gene>
    <name evidence="2" type="ORF">VZ068_00870</name>
</gene>
<dbReference type="RefSeq" id="WP_349656592.1">
    <property type="nucleotide sequence ID" value="NZ_CP144460.1"/>
</dbReference>
<protein>
    <submittedName>
        <fullName evidence="2">Uncharacterized protein</fullName>
    </submittedName>
</protein>
<feature type="transmembrane region" description="Helical" evidence="1">
    <location>
        <begin position="113"/>
        <end position="133"/>
    </location>
</feature>
<organism evidence="2">
    <name type="scientific">Xanthomonas sp. 10-10</name>
    <dbReference type="NCBI Taxonomy" id="3115848"/>
    <lineage>
        <taxon>Bacteria</taxon>
        <taxon>Pseudomonadati</taxon>
        <taxon>Pseudomonadota</taxon>
        <taxon>Gammaproteobacteria</taxon>
        <taxon>Lysobacterales</taxon>
        <taxon>Lysobacteraceae</taxon>
        <taxon>Xanthomonas</taxon>
    </lineage>
</organism>
<proteinExistence type="predicted"/>
<dbReference type="EMBL" id="CP144460">
    <property type="protein sequence ID" value="XBS38127.1"/>
    <property type="molecule type" value="Genomic_DNA"/>
</dbReference>
<evidence type="ECO:0000256" key="1">
    <source>
        <dbReference type="SAM" id="Phobius"/>
    </source>
</evidence>
<keyword evidence="1" id="KW-0472">Membrane</keyword>
<keyword evidence="1" id="KW-0812">Transmembrane</keyword>
<dbReference type="AlphaFoldDB" id="A0AAU7P8W5"/>
<accession>A0AAU7P8W5</accession>
<reference evidence="2" key="1">
    <citation type="submission" date="2024-02" db="EMBL/GenBank/DDBJ databases">
        <title>Complete genome sequence of Xanthomonas sp. 10-10.</title>
        <authorList>
            <person name="Biessy A."/>
            <person name="Ciotola M."/>
            <person name="Cadieux M."/>
            <person name="Soufiane B."/>
            <person name="Laforest M."/>
            <person name="Filion M."/>
        </authorList>
    </citation>
    <scope>NUCLEOTIDE SEQUENCE</scope>
    <source>
        <strain evidence="2">10-10</strain>
    </source>
</reference>